<dbReference type="EMBL" id="BSFM01000005">
    <property type="protein sequence ID" value="GLK83010.1"/>
    <property type="molecule type" value="Genomic_DNA"/>
</dbReference>
<name>A0A9W6JSH5_9HYPH</name>
<sequence length="217" mass="22155">MIKAPGGRQGSMRGTLRGTLRLAVAALLLAGIGPAALPASAETAITVYPPPGSGLPPDWATPGSPNQDSGLPPSFQQYPFWNRIFGGGGAIFPGYTSPTSNDSSYQRLALLTGGGSGRVVFAAGMADTLCQPADAPTITILGAPRGVNLTTDYGAFTATGNDAGSTYCRGRNIRGTRVVLAGRPPRGGGSVTVRVAWPRVGRNGGTSYTHTVSLPSR</sequence>
<dbReference type="Proteomes" id="UP001143330">
    <property type="component" value="Unassembled WGS sequence"/>
</dbReference>
<feature type="compositionally biased region" description="Polar residues" evidence="1">
    <location>
        <begin position="63"/>
        <end position="72"/>
    </location>
</feature>
<organism evidence="2 3">
    <name type="scientific">Ancylobacter defluvii</name>
    <dbReference type="NCBI Taxonomy" id="1282440"/>
    <lineage>
        <taxon>Bacteria</taxon>
        <taxon>Pseudomonadati</taxon>
        <taxon>Pseudomonadota</taxon>
        <taxon>Alphaproteobacteria</taxon>
        <taxon>Hyphomicrobiales</taxon>
        <taxon>Xanthobacteraceae</taxon>
        <taxon>Ancylobacter</taxon>
    </lineage>
</organism>
<evidence type="ECO:0000313" key="3">
    <source>
        <dbReference type="Proteomes" id="UP001143330"/>
    </source>
</evidence>
<evidence type="ECO:0000313" key="2">
    <source>
        <dbReference type="EMBL" id="GLK83010.1"/>
    </source>
</evidence>
<accession>A0A9W6JSH5</accession>
<keyword evidence="3" id="KW-1185">Reference proteome</keyword>
<gene>
    <name evidence="2" type="ORF">GCM10017653_10790</name>
</gene>
<protein>
    <submittedName>
        <fullName evidence="2">Uncharacterized protein</fullName>
    </submittedName>
</protein>
<proteinExistence type="predicted"/>
<dbReference type="RefSeq" id="WP_246547403.1">
    <property type="nucleotide sequence ID" value="NZ_BSFM01000005.1"/>
</dbReference>
<reference evidence="2" key="1">
    <citation type="journal article" date="2014" name="Int. J. Syst. Evol. Microbiol.">
        <title>Complete genome sequence of Corynebacterium casei LMG S-19264T (=DSM 44701T), isolated from a smear-ripened cheese.</title>
        <authorList>
            <consortium name="US DOE Joint Genome Institute (JGI-PGF)"/>
            <person name="Walter F."/>
            <person name="Albersmeier A."/>
            <person name="Kalinowski J."/>
            <person name="Ruckert C."/>
        </authorList>
    </citation>
    <scope>NUCLEOTIDE SEQUENCE</scope>
    <source>
        <strain evidence="2">VKM B-2789</strain>
    </source>
</reference>
<feature type="region of interest" description="Disordered" evidence="1">
    <location>
        <begin position="52"/>
        <end position="72"/>
    </location>
</feature>
<evidence type="ECO:0000256" key="1">
    <source>
        <dbReference type="SAM" id="MobiDB-lite"/>
    </source>
</evidence>
<dbReference type="AlphaFoldDB" id="A0A9W6JSH5"/>
<reference evidence="2" key="2">
    <citation type="submission" date="2023-01" db="EMBL/GenBank/DDBJ databases">
        <authorList>
            <person name="Sun Q."/>
            <person name="Evtushenko L."/>
        </authorList>
    </citation>
    <scope>NUCLEOTIDE SEQUENCE</scope>
    <source>
        <strain evidence="2">VKM B-2789</strain>
    </source>
</reference>
<comment type="caution">
    <text evidence="2">The sequence shown here is derived from an EMBL/GenBank/DDBJ whole genome shotgun (WGS) entry which is preliminary data.</text>
</comment>